<name>A0A2P6MRS3_9EUKA</name>
<organism evidence="1 2">
    <name type="scientific">Planoprotostelium fungivorum</name>
    <dbReference type="NCBI Taxonomy" id="1890364"/>
    <lineage>
        <taxon>Eukaryota</taxon>
        <taxon>Amoebozoa</taxon>
        <taxon>Evosea</taxon>
        <taxon>Variosea</taxon>
        <taxon>Cavosteliida</taxon>
        <taxon>Cavosteliaceae</taxon>
        <taxon>Planoprotostelium</taxon>
    </lineage>
</organism>
<accession>A0A2P6MRS3</accession>
<sequence>MAPQIVNQRDPGDFIQPPATQQNITELQNLFDEGQVVGEEDAERTCPLAGSIKVYGLEQIPPVASTLDAIAQQSRI</sequence>
<proteinExistence type="predicted"/>
<evidence type="ECO:0000313" key="1">
    <source>
        <dbReference type="EMBL" id="PRP74402.1"/>
    </source>
</evidence>
<evidence type="ECO:0000313" key="2">
    <source>
        <dbReference type="Proteomes" id="UP000241769"/>
    </source>
</evidence>
<comment type="caution">
    <text evidence="1">The sequence shown here is derived from an EMBL/GenBank/DDBJ whole genome shotgun (WGS) entry which is preliminary data.</text>
</comment>
<dbReference type="AlphaFoldDB" id="A0A2P6MRS3"/>
<dbReference type="EMBL" id="MDYQ01000464">
    <property type="protein sequence ID" value="PRP74402.1"/>
    <property type="molecule type" value="Genomic_DNA"/>
</dbReference>
<keyword evidence="2" id="KW-1185">Reference proteome</keyword>
<gene>
    <name evidence="1" type="ORF">PROFUN_10300</name>
</gene>
<dbReference type="Proteomes" id="UP000241769">
    <property type="component" value="Unassembled WGS sequence"/>
</dbReference>
<protein>
    <submittedName>
        <fullName evidence="1">Uncharacterized protein</fullName>
    </submittedName>
</protein>
<reference evidence="1 2" key="1">
    <citation type="journal article" date="2018" name="Genome Biol. Evol.">
        <title>Multiple Roots of Fruiting Body Formation in Amoebozoa.</title>
        <authorList>
            <person name="Hillmann F."/>
            <person name="Forbes G."/>
            <person name="Novohradska S."/>
            <person name="Ferling I."/>
            <person name="Riege K."/>
            <person name="Groth M."/>
            <person name="Westermann M."/>
            <person name="Marz M."/>
            <person name="Spaller T."/>
            <person name="Winckler T."/>
            <person name="Schaap P."/>
            <person name="Glockner G."/>
        </authorList>
    </citation>
    <scope>NUCLEOTIDE SEQUENCE [LARGE SCALE GENOMIC DNA]</scope>
    <source>
        <strain evidence="1 2">Jena</strain>
    </source>
</reference>
<dbReference type="InParanoid" id="A0A2P6MRS3"/>